<evidence type="ECO:0000256" key="3">
    <source>
        <dbReference type="ARBA" id="ARBA00022833"/>
    </source>
</evidence>
<comment type="caution">
    <text evidence="9">The sequence shown here is derived from an EMBL/GenBank/DDBJ whole genome shotgun (WGS) entry which is preliminary data.</text>
</comment>
<comment type="subcellular location">
    <subcellularLocation>
        <location evidence="1">Nucleus</location>
    </subcellularLocation>
</comment>
<gene>
    <name evidence="9" type="ORF">N8I77_005390</name>
</gene>
<evidence type="ECO:0000313" key="9">
    <source>
        <dbReference type="EMBL" id="KAK2606656.1"/>
    </source>
</evidence>
<feature type="domain" description="Zn(2)-C6 fungal-type" evidence="8">
    <location>
        <begin position="13"/>
        <end position="42"/>
    </location>
</feature>
<dbReference type="GO" id="GO:0006351">
    <property type="term" value="P:DNA-templated transcription"/>
    <property type="evidence" value="ECO:0007669"/>
    <property type="project" value="InterPro"/>
</dbReference>
<dbReference type="GO" id="GO:0000981">
    <property type="term" value="F:DNA-binding transcription factor activity, RNA polymerase II-specific"/>
    <property type="evidence" value="ECO:0007669"/>
    <property type="project" value="InterPro"/>
</dbReference>
<evidence type="ECO:0000256" key="4">
    <source>
        <dbReference type="ARBA" id="ARBA00023015"/>
    </source>
</evidence>
<keyword evidence="5" id="KW-0238">DNA-binding</keyword>
<dbReference type="Gene3D" id="4.10.240.10">
    <property type="entry name" value="Zn(2)-C6 fungal-type DNA-binding domain"/>
    <property type="match status" value="1"/>
</dbReference>
<dbReference type="PROSITE" id="PS50048">
    <property type="entry name" value="ZN2_CY6_FUNGAL_2"/>
    <property type="match status" value="1"/>
</dbReference>
<keyword evidence="4" id="KW-0805">Transcription regulation</keyword>
<dbReference type="SMART" id="SM00906">
    <property type="entry name" value="Fungal_trans"/>
    <property type="match status" value="1"/>
</dbReference>
<keyword evidence="2" id="KW-0479">Metal-binding</keyword>
<keyword evidence="10" id="KW-1185">Reference proteome</keyword>
<keyword evidence="7" id="KW-0539">Nucleus</keyword>
<evidence type="ECO:0000256" key="7">
    <source>
        <dbReference type="ARBA" id="ARBA00023242"/>
    </source>
</evidence>
<dbReference type="InterPro" id="IPR051615">
    <property type="entry name" value="Transcr_Regulatory_Elem"/>
</dbReference>
<organism evidence="9 10">
    <name type="scientific">Phomopsis amygdali</name>
    <name type="common">Fusicoccum amygdali</name>
    <dbReference type="NCBI Taxonomy" id="1214568"/>
    <lineage>
        <taxon>Eukaryota</taxon>
        <taxon>Fungi</taxon>
        <taxon>Dikarya</taxon>
        <taxon>Ascomycota</taxon>
        <taxon>Pezizomycotina</taxon>
        <taxon>Sordariomycetes</taxon>
        <taxon>Sordariomycetidae</taxon>
        <taxon>Diaporthales</taxon>
        <taxon>Diaporthaceae</taxon>
        <taxon>Diaporthe</taxon>
    </lineage>
</organism>
<dbReference type="CDD" id="cd12148">
    <property type="entry name" value="fungal_TF_MHR"/>
    <property type="match status" value="1"/>
</dbReference>
<accession>A0AAD9SH31</accession>
<evidence type="ECO:0000256" key="1">
    <source>
        <dbReference type="ARBA" id="ARBA00004123"/>
    </source>
</evidence>
<dbReference type="PANTHER" id="PTHR31313:SF81">
    <property type="entry name" value="TY1 ENHANCER ACTIVATOR"/>
    <property type="match status" value="1"/>
</dbReference>
<dbReference type="AlphaFoldDB" id="A0AAD9SH31"/>
<dbReference type="InterPro" id="IPR036864">
    <property type="entry name" value="Zn2-C6_fun-type_DNA-bd_sf"/>
</dbReference>
<protein>
    <recommendedName>
        <fullName evidence="8">Zn(2)-C6 fungal-type domain-containing protein</fullName>
    </recommendedName>
</protein>
<dbReference type="InterPro" id="IPR007219">
    <property type="entry name" value="XnlR_reg_dom"/>
</dbReference>
<dbReference type="EMBL" id="JAUJFL010000003">
    <property type="protein sequence ID" value="KAK2606656.1"/>
    <property type="molecule type" value="Genomic_DNA"/>
</dbReference>
<evidence type="ECO:0000259" key="8">
    <source>
        <dbReference type="PROSITE" id="PS50048"/>
    </source>
</evidence>
<name>A0AAD9SH31_PHOAM</name>
<evidence type="ECO:0000256" key="5">
    <source>
        <dbReference type="ARBA" id="ARBA00023125"/>
    </source>
</evidence>
<dbReference type="GO" id="GO:0003677">
    <property type="term" value="F:DNA binding"/>
    <property type="evidence" value="ECO:0007669"/>
    <property type="project" value="UniProtKB-KW"/>
</dbReference>
<dbReference type="Proteomes" id="UP001265746">
    <property type="component" value="Unassembled WGS sequence"/>
</dbReference>
<keyword evidence="6" id="KW-0804">Transcription</keyword>
<dbReference type="SMART" id="SM00066">
    <property type="entry name" value="GAL4"/>
    <property type="match status" value="1"/>
</dbReference>
<evidence type="ECO:0000256" key="2">
    <source>
        <dbReference type="ARBA" id="ARBA00022723"/>
    </source>
</evidence>
<reference evidence="9" key="1">
    <citation type="submission" date="2023-06" db="EMBL/GenBank/DDBJ databases">
        <authorList>
            <person name="Noh H."/>
        </authorList>
    </citation>
    <scope>NUCLEOTIDE SEQUENCE</scope>
    <source>
        <strain evidence="9">DUCC20226</strain>
    </source>
</reference>
<sequence length="753" mass="84032">MESTRMTHARRISCKRCQKRKIKCTRTYPCASCASANVRCEFREDDFKRPPVSREYIGALESRVATLEGVLARLKRTSGEERDEILEGISPLDRMQPFVPEAAADLDVDDIALSDAMSKAALHETDDGSVAYHGPTSIFHSSLIEPPSPRLSSAVSTPSNSGVGTLHGPTIRLCIGLFFRWQYPSFMFIDRECFVQKLDEKDATGMEPGFTPLIYACCAMGAPMSPNPETRAKSASFAEYSETLLQVDRLDAPSITVVQALLVLASYHVARGNMSKGWLLSGLAFRMGQELGFQRDHSHWDFAQKPTSTPSFYFNNELWRKLYWGSFLADKVFSMLLGRPTFMHDDDADVDISEPLPHDPSIWENWLLSHDLGFLETARPAGPSLSSLFHQQVELGRIIHDILSTTFAPRRREGSKTRRWTKVSLNKLNARLVAWHEALPNEMRWKKWLTAKDNLLPDVTVLHTLYHSTRICLNLPFLTSTIEREMGTADTNQSHKGKVESTANLLSHLTESARICELSSESLVDILHRFRAQHTLGSAPILLVYGAIVATNAVLVNLRHQHKNTNEPPLQIKDTALPVLDSYLQELSVPWALAGEARTKFQRTLSIWHRQNAAGQEPPGPINRETNFSGQPSAGPGLNFMDSYTMNPALHAQDHGQYVEQPQGWYQGYHQAHIQSQLQAQPITQQGDAAGTVSSPDVNFESPVPYVWDPMSVMDGEAALWANVGSDFPTGHDTSFDVGGIVWTDQQPPSTTL</sequence>
<evidence type="ECO:0000256" key="6">
    <source>
        <dbReference type="ARBA" id="ARBA00023163"/>
    </source>
</evidence>
<proteinExistence type="predicted"/>
<dbReference type="Pfam" id="PF00172">
    <property type="entry name" value="Zn_clus"/>
    <property type="match status" value="1"/>
</dbReference>
<dbReference type="CDD" id="cd00067">
    <property type="entry name" value="GAL4"/>
    <property type="match status" value="1"/>
</dbReference>
<dbReference type="PANTHER" id="PTHR31313">
    <property type="entry name" value="TY1 ENHANCER ACTIVATOR"/>
    <property type="match status" value="1"/>
</dbReference>
<dbReference type="SUPFAM" id="SSF57701">
    <property type="entry name" value="Zn2/Cys6 DNA-binding domain"/>
    <property type="match status" value="1"/>
</dbReference>
<dbReference type="GO" id="GO:0005634">
    <property type="term" value="C:nucleus"/>
    <property type="evidence" value="ECO:0007669"/>
    <property type="project" value="UniProtKB-SubCell"/>
</dbReference>
<dbReference type="Pfam" id="PF04082">
    <property type="entry name" value="Fungal_trans"/>
    <property type="match status" value="1"/>
</dbReference>
<keyword evidence="3" id="KW-0862">Zinc</keyword>
<evidence type="ECO:0000313" key="10">
    <source>
        <dbReference type="Proteomes" id="UP001265746"/>
    </source>
</evidence>
<dbReference type="InterPro" id="IPR001138">
    <property type="entry name" value="Zn2Cys6_DnaBD"/>
</dbReference>
<dbReference type="GO" id="GO:0008270">
    <property type="term" value="F:zinc ion binding"/>
    <property type="evidence" value="ECO:0007669"/>
    <property type="project" value="InterPro"/>
</dbReference>